<comment type="catalytic activity">
    <reaction evidence="3">
        <text>uridine(1911/1915/1917) in 23S rRNA = pseudouridine(1911/1915/1917) in 23S rRNA</text>
        <dbReference type="Rhea" id="RHEA:42524"/>
        <dbReference type="Rhea" id="RHEA-COMP:10097"/>
        <dbReference type="Rhea" id="RHEA-COMP:10098"/>
        <dbReference type="ChEBI" id="CHEBI:65314"/>
        <dbReference type="ChEBI" id="CHEBI:65315"/>
        <dbReference type="EC" id="5.4.99.23"/>
    </reaction>
</comment>
<evidence type="ECO:0000259" key="8">
    <source>
        <dbReference type="SMART" id="SM00363"/>
    </source>
</evidence>
<feature type="active site" evidence="4">
    <location>
        <position position="195"/>
    </location>
</feature>
<dbReference type="Gene3D" id="3.10.290.10">
    <property type="entry name" value="RNA-binding S4 domain"/>
    <property type="match status" value="1"/>
</dbReference>
<evidence type="ECO:0000256" key="6">
    <source>
        <dbReference type="RuleBase" id="RU362028"/>
    </source>
</evidence>
<comment type="function">
    <text evidence="6">Responsible for synthesis of pseudouridine from uracil.</text>
</comment>
<organism evidence="9 10">
    <name type="scientific">Rhodovulum bhavnagarense</name>
    <dbReference type="NCBI Taxonomy" id="992286"/>
    <lineage>
        <taxon>Bacteria</taxon>
        <taxon>Pseudomonadati</taxon>
        <taxon>Pseudomonadota</taxon>
        <taxon>Alphaproteobacteria</taxon>
        <taxon>Rhodobacterales</taxon>
        <taxon>Paracoccaceae</taxon>
        <taxon>Rhodovulum</taxon>
    </lineage>
</organism>
<dbReference type="CDD" id="cd02869">
    <property type="entry name" value="PseudoU_synth_RluA_like"/>
    <property type="match status" value="1"/>
</dbReference>
<name>A0A4R2REF3_9RHOB</name>
<dbReference type="InterPro" id="IPR002942">
    <property type="entry name" value="S4_RNA-bd"/>
</dbReference>
<dbReference type="PANTHER" id="PTHR21600">
    <property type="entry name" value="MITOCHONDRIAL RNA PSEUDOURIDINE SYNTHASE"/>
    <property type="match status" value="1"/>
</dbReference>
<evidence type="ECO:0000256" key="7">
    <source>
        <dbReference type="SAM" id="MobiDB-lite"/>
    </source>
</evidence>
<proteinExistence type="inferred from homology"/>
<dbReference type="Pfam" id="PF00849">
    <property type="entry name" value="PseudoU_synth_2"/>
    <property type="match status" value="1"/>
</dbReference>
<dbReference type="Gene3D" id="3.30.2350.10">
    <property type="entry name" value="Pseudouridine synthase"/>
    <property type="match status" value="1"/>
</dbReference>
<dbReference type="PROSITE" id="PS01129">
    <property type="entry name" value="PSI_RLU"/>
    <property type="match status" value="1"/>
</dbReference>
<dbReference type="NCBIfam" id="TIGR00005">
    <property type="entry name" value="rluA_subfam"/>
    <property type="match status" value="1"/>
</dbReference>
<dbReference type="PANTHER" id="PTHR21600:SF44">
    <property type="entry name" value="RIBOSOMAL LARGE SUBUNIT PSEUDOURIDINE SYNTHASE D"/>
    <property type="match status" value="1"/>
</dbReference>
<evidence type="ECO:0000256" key="5">
    <source>
        <dbReference type="PROSITE-ProRule" id="PRU00182"/>
    </source>
</evidence>
<dbReference type="AlphaFoldDB" id="A0A4R2REF3"/>
<evidence type="ECO:0000313" key="10">
    <source>
        <dbReference type="Proteomes" id="UP000295050"/>
    </source>
</evidence>
<comment type="similarity">
    <text evidence="1 6">Belongs to the pseudouridine synthase RluA family.</text>
</comment>
<dbReference type="GO" id="GO:0000455">
    <property type="term" value="P:enzyme-directed rRNA pseudouridine synthesis"/>
    <property type="evidence" value="ECO:0007669"/>
    <property type="project" value="TreeGrafter"/>
</dbReference>
<dbReference type="Proteomes" id="UP000295050">
    <property type="component" value="Unassembled WGS sequence"/>
</dbReference>
<dbReference type="GO" id="GO:0160140">
    <property type="term" value="F:23S rRNA pseudouridine(1911/1915/1917) synthase activity"/>
    <property type="evidence" value="ECO:0007669"/>
    <property type="project" value="UniProtKB-EC"/>
</dbReference>
<keyword evidence="5" id="KW-0694">RNA-binding</keyword>
<evidence type="ECO:0000313" key="9">
    <source>
        <dbReference type="EMBL" id="TCP60397.1"/>
    </source>
</evidence>
<accession>A0A4R2REF3</accession>
<dbReference type="PROSITE" id="PS50889">
    <property type="entry name" value="S4"/>
    <property type="match status" value="1"/>
</dbReference>
<dbReference type="SUPFAM" id="SSF55120">
    <property type="entry name" value="Pseudouridine synthase"/>
    <property type="match status" value="1"/>
</dbReference>
<dbReference type="EC" id="5.4.99.-" evidence="6"/>
<dbReference type="EMBL" id="SLXU01000010">
    <property type="protein sequence ID" value="TCP60397.1"/>
    <property type="molecule type" value="Genomic_DNA"/>
</dbReference>
<dbReference type="CDD" id="cd00165">
    <property type="entry name" value="S4"/>
    <property type="match status" value="1"/>
</dbReference>
<comment type="catalytic activity">
    <reaction evidence="6">
        <text>a uridine in RNA = a pseudouridine in RNA</text>
        <dbReference type="Rhea" id="RHEA:48348"/>
        <dbReference type="Rhea" id="RHEA-COMP:12068"/>
        <dbReference type="Rhea" id="RHEA-COMP:12069"/>
        <dbReference type="ChEBI" id="CHEBI:65314"/>
        <dbReference type="ChEBI" id="CHEBI:65315"/>
    </reaction>
</comment>
<dbReference type="InterPro" id="IPR006145">
    <property type="entry name" value="PsdUridine_synth_RsuA/RluA"/>
</dbReference>
<dbReference type="InterPro" id="IPR036986">
    <property type="entry name" value="S4_RNA-bd_sf"/>
</dbReference>
<keyword evidence="2 6" id="KW-0413">Isomerase</keyword>
<dbReference type="InterPro" id="IPR006225">
    <property type="entry name" value="PsdUridine_synth_RluC/D"/>
</dbReference>
<feature type="domain" description="RNA-binding S4" evidence="8">
    <location>
        <begin position="69"/>
        <end position="128"/>
    </location>
</feature>
<dbReference type="InterPro" id="IPR050188">
    <property type="entry name" value="RluA_PseudoU_synthase"/>
</dbReference>
<keyword evidence="10" id="KW-1185">Reference proteome</keyword>
<evidence type="ECO:0000256" key="2">
    <source>
        <dbReference type="ARBA" id="ARBA00023235"/>
    </source>
</evidence>
<feature type="compositionally biased region" description="Basic and acidic residues" evidence="7">
    <location>
        <begin position="10"/>
        <end position="23"/>
    </location>
</feature>
<dbReference type="InterPro" id="IPR006224">
    <property type="entry name" value="PsdUridine_synth_RluA-like_CS"/>
</dbReference>
<dbReference type="SMART" id="SM00363">
    <property type="entry name" value="S4"/>
    <property type="match status" value="1"/>
</dbReference>
<feature type="region of interest" description="Disordered" evidence="7">
    <location>
        <begin position="1"/>
        <end position="35"/>
    </location>
</feature>
<protein>
    <recommendedName>
        <fullName evidence="6">Pseudouridine synthase</fullName>
        <ecNumber evidence="6">5.4.99.-</ecNumber>
    </recommendedName>
</protein>
<evidence type="ECO:0000256" key="1">
    <source>
        <dbReference type="ARBA" id="ARBA00010876"/>
    </source>
</evidence>
<gene>
    <name evidence="9" type="ORF">EV663_11078</name>
</gene>
<evidence type="ECO:0000256" key="3">
    <source>
        <dbReference type="ARBA" id="ARBA00036882"/>
    </source>
</evidence>
<dbReference type="GO" id="GO:0003723">
    <property type="term" value="F:RNA binding"/>
    <property type="evidence" value="ECO:0007669"/>
    <property type="project" value="UniProtKB-KW"/>
</dbReference>
<comment type="caution">
    <text evidence="9">The sequence shown here is derived from an EMBL/GenBank/DDBJ whole genome shotgun (WGS) entry which is preliminary data.</text>
</comment>
<reference evidence="9 10" key="1">
    <citation type="submission" date="2019-03" db="EMBL/GenBank/DDBJ databases">
        <title>Genomic Encyclopedia of Type Strains, Phase IV (KMG-IV): sequencing the most valuable type-strain genomes for metagenomic binning, comparative biology and taxonomic classification.</title>
        <authorList>
            <person name="Goeker M."/>
        </authorList>
    </citation>
    <scope>NUCLEOTIDE SEQUENCE [LARGE SCALE GENOMIC DNA]</scope>
    <source>
        <strain evidence="9 10">DSM 24766</strain>
    </source>
</reference>
<sequence>MVDTRSPRRHSTDNDISKDHPGEQRAGGGASPGDLSQWFRRGGLDAGFMGANNVSGVQTLTVEAGEGDQRLDRWFRRRFPHIPQGRIEKMCRKGEIRVDGGRVKTATRLQEGQSVRIPPLPASAAPLHDRPRVSEADAAMIRECVLYRDDHIIALNKPPGLPVQGGSGQARHVDGLAEALCFDLDEKPRLVHRLDKDTSGVLLLARTRAVANALTAAFRARETRKIYWAAVAGTPSPAMGTIRFGLVKAPGHGAGGEGEKMRCVHPGAVDTTPGAKRAVTDYAVLSSLGRRVSWCALVPVTGRTHQLRAHMAEIGHPVVGDGKYGGSGQENLGEGWGAQLGGEISRKLHLHARHLVLAHPVTGATLRLTAPLPPHMQRTWDMLGWNAADVPADPFEDLE</sequence>
<dbReference type="SUPFAM" id="SSF55174">
    <property type="entry name" value="Alpha-L RNA-binding motif"/>
    <property type="match status" value="1"/>
</dbReference>
<evidence type="ECO:0000256" key="4">
    <source>
        <dbReference type="PIRSR" id="PIRSR606225-1"/>
    </source>
</evidence>
<dbReference type="InterPro" id="IPR020103">
    <property type="entry name" value="PsdUridine_synth_cat_dom_sf"/>
</dbReference>